<keyword evidence="2" id="KW-1185">Reference proteome</keyword>
<organism evidence="1 2">
    <name type="scientific">Pseudomonas mosselii</name>
    <dbReference type="NCBI Taxonomy" id="78327"/>
    <lineage>
        <taxon>Bacteria</taxon>
        <taxon>Pseudomonadati</taxon>
        <taxon>Pseudomonadota</taxon>
        <taxon>Gammaproteobacteria</taxon>
        <taxon>Pseudomonadales</taxon>
        <taxon>Pseudomonadaceae</taxon>
        <taxon>Pseudomonas</taxon>
    </lineage>
</organism>
<sequence length="349" mass="39655">MKRLLEANTVLPQQFHDAYEFCFAAHDIVAQLLVSGMKQGIFVTNLTFSDEKELVNLEQADDLIDWLKKSGRMNDEADVLVTTAFPAVLSDMLHCIFEALEASRKGKLAIAYMLLRKPFQESLYLLESVVADKASFAKMIAEDPARLRPQNAGGIDGHTRRIEKVLEVIGEASRLDANYIARLRYDKASRDSFDSICNKAMHLFTDHKAIRTESYNINFIFSQGDQILTQWAYLYSRLPYLMTYIVCLVEHIAERFAQTHPTYTQDMNRRLAALLLKSNAQITEGYQAEQLSHLAEMTYCWLSNHCLENGFPLPTAEDLSRMASSGAFPGEQEEGVVSRELLYQKLTSQ</sequence>
<dbReference type="Proteomes" id="UP000825591">
    <property type="component" value="Chromosome"/>
</dbReference>
<proteinExistence type="predicted"/>
<gene>
    <name evidence="1" type="ORF">K5H97_26615</name>
</gene>
<evidence type="ECO:0000313" key="2">
    <source>
        <dbReference type="Proteomes" id="UP000825591"/>
    </source>
</evidence>
<dbReference type="EMBL" id="CP081966">
    <property type="protein sequence ID" value="QZP26313.1"/>
    <property type="molecule type" value="Genomic_DNA"/>
</dbReference>
<accession>A0ABX9AZ22</accession>
<dbReference type="RefSeq" id="WP_155952670.1">
    <property type="nucleotide sequence ID" value="NZ_CP081966.1"/>
</dbReference>
<reference evidence="1 2" key="1">
    <citation type="submission" date="2021-08" db="EMBL/GenBank/DDBJ databases">
        <title>Bactericidal Effect of Pseudomonas oryziphila sp. nov., a novel Pseudomonas Species Against Xanthomonas oryzae Reduces Disease Severity of Bacterial Leaf Streak of Rice.</title>
        <authorList>
            <person name="Yang R."/>
            <person name="Li S."/>
            <person name="Li Y."/>
            <person name="Yan Y."/>
            <person name="Fang Y."/>
            <person name="Zou L."/>
            <person name="Chen G."/>
        </authorList>
    </citation>
    <scope>NUCLEOTIDE SEQUENCE [LARGE SCALE GENOMIC DNA]</scope>
    <source>
        <strain evidence="1 2">DSM 17497</strain>
    </source>
</reference>
<protein>
    <submittedName>
        <fullName evidence="1">Uncharacterized protein</fullName>
    </submittedName>
</protein>
<name>A0ABX9AZ22_9PSED</name>
<evidence type="ECO:0000313" key="1">
    <source>
        <dbReference type="EMBL" id="QZP26313.1"/>
    </source>
</evidence>